<accession>A0A0G0X2A9</accession>
<dbReference type="Gene3D" id="3.40.630.30">
    <property type="match status" value="2"/>
</dbReference>
<feature type="domain" description="Phosphatidylglycerol lysyltransferase C-terminal" evidence="1">
    <location>
        <begin position="36"/>
        <end position="295"/>
    </location>
</feature>
<evidence type="ECO:0000313" key="3">
    <source>
        <dbReference type="Proteomes" id="UP000034507"/>
    </source>
</evidence>
<dbReference type="PANTHER" id="PTHR41373">
    <property type="entry name" value="DUF2156 DOMAIN-CONTAINING PROTEIN"/>
    <property type="match status" value="1"/>
</dbReference>
<protein>
    <recommendedName>
        <fullName evidence="1">Phosphatidylglycerol lysyltransferase C-terminal domain-containing protein</fullName>
    </recommendedName>
</protein>
<dbReference type="PANTHER" id="PTHR41373:SF1">
    <property type="entry name" value="PHOSPHATIDYLGLYCEROL LYSYLTRANSFERASE C-TERMINAL DOMAIN-CONTAINING PROTEIN"/>
    <property type="match status" value="1"/>
</dbReference>
<evidence type="ECO:0000259" key="1">
    <source>
        <dbReference type="Pfam" id="PF09924"/>
    </source>
</evidence>
<name>A0A0G0X2A9_UNCKA</name>
<dbReference type="InterPro" id="IPR016181">
    <property type="entry name" value="Acyl_CoA_acyltransferase"/>
</dbReference>
<reference evidence="2 3" key="1">
    <citation type="journal article" date="2015" name="Nature">
        <title>rRNA introns, odd ribosomes, and small enigmatic genomes across a large radiation of phyla.</title>
        <authorList>
            <person name="Brown C.T."/>
            <person name="Hug L.A."/>
            <person name="Thomas B.C."/>
            <person name="Sharon I."/>
            <person name="Castelle C.J."/>
            <person name="Singh A."/>
            <person name="Wilkins M.J."/>
            <person name="Williams K.H."/>
            <person name="Banfield J.F."/>
        </authorList>
    </citation>
    <scope>NUCLEOTIDE SEQUENCE [LARGE SCALE GENOMIC DNA]</scope>
</reference>
<evidence type="ECO:0000313" key="2">
    <source>
        <dbReference type="EMBL" id="KKS19159.1"/>
    </source>
</evidence>
<dbReference type="SUPFAM" id="SSF55729">
    <property type="entry name" value="Acyl-CoA N-acyltransferases (Nat)"/>
    <property type="match status" value="2"/>
</dbReference>
<dbReference type="Proteomes" id="UP000034507">
    <property type="component" value="Unassembled WGS sequence"/>
</dbReference>
<comment type="caution">
    <text evidence="2">The sequence shown here is derived from an EMBL/GenBank/DDBJ whole genome shotgun (WGS) entry which is preliminary data.</text>
</comment>
<dbReference type="Pfam" id="PF09924">
    <property type="entry name" value="LPG_synthase_C"/>
    <property type="match status" value="1"/>
</dbReference>
<proteinExistence type="predicted"/>
<organism evidence="2 3">
    <name type="scientific">candidate division WWE3 bacterium GW2011_GWC1_41_7</name>
    <dbReference type="NCBI Taxonomy" id="1619119"/>
    <lineage>
        <taxon>Bacteria</taxon>
        <taxon>Katanobacteria</taxon>
    </lineage>
</organism>
<dbReference type="EMBL" id="LCBX01000056">
    <property type="protein sequence ID" value="KKS19159.1"/>
    <property type="molecule type" value="Genomic_DNA"/>
</dbReference>
<dbReference type="AlphaFoldDB" id="A0A0G0X2A9"/>
<gene>
    <name evidence="2" type="ORF">UU77_C0056G0009</name>
</gene>
<dbReference type="InterPro" id="IPR016732">
    <property type="entry name" value="UCP018688"/>
</dbReference>
<sequence>MFTSEGNIFPNFKRITIEDKDVIQSYTQKYPPYSDFNILSLLCWNADENNSYSILNDNLVIKITDYLTENHALSVIGENRLDETLESLFSLGLVVKMVPEFVVERLDASKFESTEDRDSFDYIINTLSLSDLNGRNMKNLRKNVRSFQNSYPNSNVKALYLAEKDAQDMIMSLTEKWCDSKGFNQKEKDDDIDAIEKFIKYSAQFKTSTMGLFVDDVLVAFTLNELYEPLWVMGHFGKALNNYEKSSYYLEVVGAGWFNKAGYYYMNLQQDTGLLGLREAKMSYHPEYFLKKYTIKKN</sequence>
<dbReference type="InterPro" id="IPR024320">
    <property type="entry name" value="LPG_synthase_C"/>
</dbReference>